<proteinExistence type="inferred from homology"/>
<dbReference type="InterPro" id="IPR006501">
    <property type="entry name" value="Pectinesterase_inhib_dom"/>
</dbReference>
<protein>
    <recommendedName>
        <fullName evidence="9">Pectinesterase inhibitor domain-containing protein</fullName>
    </recommendedName>
</protein>
<evidence type="ECO:0000256" key="7">
    <source>
        <dbReference type="ARBA" id="ARBA00023085"/>
    </source>
</evidence>
<keyword evidence="6" id="KW-0786">Thiamine pyrophosphate</keyword>
<dbReference type="PANTHER" id="PTHR31707">
    <property type="entry name" value="PECTINESTERASE"/>
    <property type="match status" value="1"/>
</dbReference>
<evidence type="ECO:0000256" key="4">
    <source>
        <dbReference type="ARBA" id="ARBA00007786"/>
    </source>
</evidence>
<dbReference type="Pfam" id="PF22613">
    <property type="entry name" value="Transketolase_C_1"/>
    <property type="match status" value="1"/>
</dbReference>
<comment type="cofactor">
    <cofactor evidence="1">
        <name>thiamine diphosphate</name>
        <dbReference type="ChEBI" id="CHEBI:58937"/>
    </cofactor>
</comment>
<dbReference type="InterPro" id="IPR005474">
    <property type="entry name" value="Transketolase_N"/>
</dbReference>
<evidence type="ECO:0000259" key="9">
    <source>
        <dbReference type="SMART" id="SM00856"/>
    </source>
</evidence>
<dbReference type="InterPro" id="IPR033131">
    <property type="entry name" value="Pectinesterase_Asp_AS"/>
</dbReference>
<dbReference type="SUPFAM" id="SSF101148">
    <property type="entry name" value="Plant invertase/pectin methylesterase inhibitor"/>
    <property type="match status" value="1"/>
</dbReference>
<dbReference type="EMBL" id="JBBPBN010000171">
    <property type="protein sequence ID" value="KAK8974318.1"/>
    <property type="molecule type" value="Genomic_DNA"/>
</dbReference>
<dbReference type="CDD" id="cd15799">
    <property type="entry name" value="PMEI-like_4"/>
    <property type="match status" value="1"/>
</dbReference>
<dbReference type="InterPro" id="IPR055152">
    <property type="entry name" value="Transketolase-like_C_2"/>
</dbReference>
<evidence type="ECO:0000313" key="10">
    <source>
        <dbReference type="EMBL" id="KAK8974318.1"/>
    </source>
</evidence>
<dbReference type="Gene3D" id="3.40.50.970">
    <property type="match status" value="1"/>
</dbReference>
<organism evidence="10 11">
    <name type="scientific">Hibiscus sabdariffa</name>
    <name type="common">roselle</name>
    <dbReference type="NCBI Taxonomy" id="183260"/>
    <lineage>
        <taxon>Eukaryota</taxon>
        <taxon>Viridiplantae</taxon>
        <taxon>Streptophyta</taxon>
        <taxon>Embryophyta</taxon>
        <taxon>Tracheophyta</taxon>
        <taxon>Spermatophyta</taxon>
        <taxon>Magnoliopsida</taxon>
        <taxon>eudicotyledons</taxon>
        <taxon>Gunneridae</taxon>
        <taxon>Pentapetalae</taxon>
        <taxon>rosids</taxon>
        <taxon>malvids</taxon>
        <taxon>Malvales</taxon>
        <taxon>Malvaceae</taxon>
        <taxon>Malvoideae</taxon>
        <taxon>Hibiscus</taxon>
    </lineage>
</organism>
<comment type="similarity">
    <text evidence="3">In the N-terminal section; belongs to the PMEI family.</text>
</comment>
<dbReference type="Pfam" id="PF04043">
    <property type="entry name" value="PMEI"/>
    <property type="match status" value="1"/>
</dbReference>
<dbReference type="SUPFAM" id="SSF52518">
    <property type="entry name" value="Thiamin diphosphate-binding fold (THDP-binding)"/>
    <property type="match status" value="1"/>
</dbReference>
<comment type="similarity">
    <text evidence="4">In the C-terminal section; belongs to the pectinesterase family.</text>
</comment>
<reference evidence="10 11" key="1">
    <citation type="journal article" date="2024" name="G3 (Bethesda)">
        <title>Genome assembly of Hibiscus sabdariffa L. provides insights into metabolisms of medicinal natural products.</title>
        <authorList>
            <person name="Kim T."/>
        </authorList>
    </citation>
    <scope>NUCLEOTIDE SEQUENCE [LARGE SCALE GENOMIC DNA]</scope>
    <source>
        <strain evidence="10">TK-2024</strain>
        <tissue evidence="10">Old leaves</tissue>
    </source>
</reference>
<dbReference type="Gene3D" id="1.20.140.40">
    <property type="entry name" value="Invertase/pectin methylesterase inhibitor family protein"/>
    <property type="match status" value="1"/>
</dbReference>
<dbReference type="Pfam" id="PF00456">
    <property type="entry name" value="Transketolase_N"/>
    <property type="match status" value="1"/>
</dbReference>
<dbReference type="SMART" id="SM00856">
    <property type="entry name" value="PMEI"/>
    <property type="match status" value="1"/>
</dbReference>
<evidence type="ECO:0000313" key="11">
    <source>
        <dbReference type="Proteomes" id="UP001396334"/>
    </source>
</evidence>
<dbReference type="InterPro" id="IPR009014">
    <property type="entry name" value="Transketo_C/PFOR_II"/>
</dbReference>
<evidence type="ECO:0000256" key="6">
    <source>
        <dbReference type="ARBA" id="ARBA00023052"/>
    </source>
</evidence>
<dbReference type="Proteomes" id="UP001396334">
    <property type="component" value="Unassembled WGS sequence"/>
</dbReference>
<dbReference type="InterPro" id="IPR029061">
    <property type="entry name" value="THDP-binding"/>
</dbReference>
<dbReference type="Pfam" id="PF01095">
    <property type="entry name" value="Pectinesterase"/>
    <property type="match status" value="1"/>
</dbReference>
<keyword evidence="7" id="KW-0063">Aspartyl esterase</keyword>
<keyword evidence="5" id="KW-0378">Hydrolase</keyword>
<gene>
    <name evidence="10" type="ORF">V6N11_034682</name>
</gene>
<evidence type="ECO:0000256" key="5">
    <source>
        <dbReference type="ARBA" id="ARBA00022801"/>
    </source>
</evidence>
<evidence type="ECO:0000256" key="8">
    <source>
        <dbReference type="PROSITE-ProRule" id="PRU10040"/>
    </source>
</evidence>
<dbReference type="InterPro" id="IPR000070">
    <property type="entry name" value="Pectinesterase_cat"/>
</dbReference>
<dbReference type="Gene3D" id="3.40.50.920">
    <property type="match status" value="1"/>
</dbReference>
<comment type="caution">
    <text evidence="10">The sequence shown here is derived from an EMBL/GenBank/DDBJ whole genome shotgun (WGS) entry which is preliminary data.</text>
</comment>
<feature type="domain" description="Pectinesterase inhibitor" evidence="9">
    <location>
        <begin position="1"/>
        <end position="124"/>
    </location>
</feature>
<dbReference type="SUPFAM" id="SSF51126">
    <property type="entry name" value="Pectin lyase-like"/>
    <property type="match status" value="1"/>
</dbReference>
<name>A0ABR2NDS1_9ROSI</name>
<keyword evidence="11" id="KW-1185">Reference proteome</keyword>
<evidence type="ECO:0000256" key="1">
    <source>
        <dbReference type="ARBA" id="ARBA00001964"/>
    </source>
</evidence>
<dbReference type="SUPFAM" id="SSF52922">
    <property type="entry name" value="TK C-terminal domain-like"/>
    <property type="match status" value="1"/>
</dbReference>
<sequence length="758" mass="83206">MASATSSSQELIVEAVQMARTMVVQSRNLAKASMSLYGLHHDHTLNYHGMGLTDCLKLYDESESRLSLLLSSQVYTVHDARTWLSGVLANHRTCLEGMADKGFVIQGHAHAQNLTNLISEVLALYAMHGKDAVVEQELMPKSMFNEGGKLLTSWNPATSKADFVVSRDGSGTHKTINEAVAAVARMGNGRRQRVIIYVKAGVYNEKVDINKNLNNIMLVGDGMDRTTVTGNRNVPDGSTTYGSATFGVSGDGFWARDITFENTAGPHKHQAVALRVSSDHSVFYRCSFKGYQDTLFVHSLRQFYRDCHIYGTIDFIFGDASAVLQNCDIFVKRPMDHQSNMLTAQGREDPNENTGISIVESRVRPASDFESVKHLFKSYLGRPWKKYSRTVFMKTDLDGLIHPKGWDEWSGNFALSTLYYAEYMNTGIGASTGNRVTWPGFHVFNSAKEASPFTVSRFIQGELWIPETGVPFRDREVVNLRSDDWRLECGGVATSLVVSAGVPRCMGLKLPGEVAAFWYIILDFALAIAKGIANAVGLALAEKHLAARFNKPGDGCQMEGVANEACSLAGHWGLGKLIAFYDDNHISIDGDTEIAFTKNVDERLKGLGWHVIWVKNGNTGYDEIRAAIKEAKAVEDKPTLIKVTTTIGYGSPNKSNSYIVCMVVHWVPRKWMLLGKTLHGRELFDKQSDASKESVLPSAVSARVSIEAGTTFGWEKIVGSRGKAIGIDGFGASAPAGRLYNEFGLTTESVVAAANELC</sequence>
<evidence type="ECO:0000256" key="3">
    <source>
        <dbReference type="ARBA" id="ARBA00006027"/>
    </source>
</evidence>
<dbReference type="InterPro" id="IPR035513">
    <property type="entry name" value="Invertase/methylesterase_inhib"/>
</dbReference>
<dbReference type="InterPro" id="IPR011050">
    <property type="entry name" value="Pectin_lyase_fold/virulence"/>
</dbReference>
<feature type="active site" evidence="8">
    <location>
        <position position="314"/>
    </location>
</feature>
<evidence type="ECO:0000256" key="2">
    <source>
        <dbReference type="ARBA" id="ARBA00005184"/>
    </source>
</evidence>
<dbReference type="Gene3D" id="2.160.20.10">
    <property type="entry name" value="Single-stranded right-handed beta-helix, Pectin lyase-like"/>
    <property type="match status" value="1"/>
</dbReference>
<comment type="pathway">
    <text evidence="2">Glycan metabolism; pectin degradation; 2-dehydro-3-deoxy-D-gluconate from pectin: step 1/5.</text>
</comment>
<dbReference type="InterPro" id="IPR012334">
    <property type="entry name" value="Pectin_lyas_fold"/>
</dbReference>
<dbReference type="PROSITE" id="PS00503">
    <property type="entry name" value="PECTINESTERASE_2"/>
    <property type="match status" value="1"/>
</dbReference>
<accession>A0ABR2NDS1</accession>